<dbReference type="OrthoDB" id="598142at2"/>
<protein>
    <submittedName>
        <fullName evidence="2">Uncharacterized protein DUF3127</fullName>
    </submittedName>
</protein>
<comment type="caution">
    <text evidence="2">The sequence shown here is derived from an EMBL/GenBank/DDBJ whole genome shotgun (WGS) entry which is preliminary data.</text>
</comment>
<dbReference type="SUPFAM" id="SSF50249">
    <property type="entry name" value="Nucleic acid-binding proteins"/>
    <property type="match status" value="1"/>
</dbReference>
<feature type="compositionally biased region" description="Acidic residues" evidence="1">
    <location>
        <begin position="112"/>
        <end position="121"/>
    </location>
</feature>
<dbReference type="InterPro" id="IPR021474">
    <property type="entry name" value="DUF3127"/>
</dbReference>
<dbReference type="AlphaFoldDB" id="A0A5S5DPS8"/>
<evidence type="ECO:0000313" key="2">
    <source>
        <dbReference type="EMBL" id="TYP97901.1"/>
    </source>
</evidence>
<evidence type="ECO:0000256" key="1">
    <source>
        <dbReference type="SAM" id="MobiDB-lite"/>
    </source>
</evidence>
<dbReference type="RefSeq" id="WP_148870248.1">
    <property type="nucleotide sequence ID" value="NZ_VNIA01000003.1"/>
</dbReference>
<accession>A0A5S5DPS8</accession>
<proteinExistence type="predicted"/>
<organism evidence="2 3">
    <name type="scientific">Tenacibaculum adriaticum</name>
    <dbReference type="NCBI Taxonomy" id="413713"/>
    <lineage>
        <taxon>Bacteria</taxon>
        <taxon>Pseudomonadati</taxon>
        <taxon>Bacteroidota</taxon>
        <taxon>Flavobacteriia</taxon>
        <taxon>Flavobacteriales</taxon>
        <taxon>Flavobacteriaceae</taxon>
        <taxon>Tenacibaculum</taxon>
    </lineage>
</organism>
<gene>
    <name evidence="2" type="ORF">C7447_10367</name>
</gene>
<feature type="region of interest" description="Disordered" evidence="1">
    <location>
        <begin position="94"/>
        <end position="121"/>
    </location>
</feature>
<dbReference type="EMBL" id="VNIA01000003">
    <property type="protein sequence ID" value="TYP97901.1"/>
    <property type="molecule type" value="Genomic_DNA"/>
</dbReference>
<reference evidence="2 3" key="1">
    <citation type="submission" date="2019-07" db="EMBL/GenBank/DDBJ databases">
        <title>Genomic Encyclopedia of Type Strains, Phase IV (KMG-IV): sequencing the most valuable type-strain genomes for metagenomic binning, comparative biology and taxonomic classification.</title>
        <authorList>
            <person name="Goeker M."/>
        </authorList>
    </citation>
    <scope>NUCLEOTIDE SEQUENCE [LARGE SCALE GENOMIC DNA]</scope>
    <source>
        <strain evidence="2 3">DSM 18961</strain>
    </source>
</reference>
<dbReference type="Proteomes" id="UP000323136">
    <property type="component" value="Unassembled WGS sequence"/>
</dbReference>
<dbReference type="Pfam" id="PF11325">
    <property type="entry name" value="DUF3127"/>
    <property type="match status" value="1"/>
</dbReference>
<evidence type="ECO:0000313" key="3">
    <source>
        <dbReference type="Proteomes" id="UP000323136"/>
    </source>
</evidence>
<sequence>MEVIGKIKLINETQTFGSNGFRKRDMVVTTDEQYPQMILIEFIQDKCDLLNTYQVGQDVKVSINLRGREWINPQGEAKYFNSVQGWRIESLAQGAQGNVPPAQSFEPAPDLSENEPDDLPF</sequence>
<name>A0A5S5DPS8_9FLAO</name>
<dbReference type="InterPro" id="IPR012340">
    <property type="entry name" value="NA-bd_OB-fold"/>
</dbReference>
<keyword evidence="3" id="KW-1185">Reference proteome</keyword>